<feature type="region of interest" description="Disordered" evidence="4">
    <location>
        <begin position="1"/>
        <end position="24"/>
    </location>
</feature>
<dbReference type="PRINTS" id="PR00508">
    <property type="entry name" value="S21N4MTFRASE"/>
</dbReference>
<dbReference type="GO" id="GO:0003677">
    <property type="term" value="F:DNA binding"/>
    <property type="evidence" value="ECO:0007669"/>
    <property type="project" value="InterPro"/>
</dbReference>
<dbReference type="Proteomes" id="UP000199207">
    <property type="component" value="Unassembled WGS sequence"/>
</dbReference>
<keyword evidence="2 6" id="KW-0808">Transferase</keyword>
<dbReference type="AlphaFoldDB" id="A0A1I1PTS7"/>
<evidence type="ECO:0000256" key="3">
    <source>
        <dbReference type="RuleBase" id="RU362026"/>
    </source>
</evidence>
<dbReference type="GO" id="GO:0008170">
    <property type="term" value="F:N-methyltransferase activity"/>
    <property type="evidence" value="ECO:0007669"/>
    <property type="project" value="InterPro"/>
</dbReference>
<reference evidence="6 7" key="1">
    <citation type="submission" date="2016-10" db="EMBL/GenBank/DDBJ databases">
        <authorList>
            <person name="de Groot N.N."/>
        </authorList>
    </citation>
    <scope>NUCLEOTIDE SEQUENCE [LARGE SCALE GENOMIC DNA]</scope>
    <source>
        <strain evidence="6 7">CGMCC 4.5739</strain>
    </source>
</reference>
<gene>
    <name evidence="6" type="ORF">SAMN05421773_11037</name>
</gene>
<protein>
    <recommendedName>
        <fullName evidence="3">Methyltransferase</fullName>
        <ecNumber evidence="3">2.1.1.-</ecNumber>
    </recommendedName>
</protein>
<feature type="compositionally biased region" description="Basic and acidic residues" evidence="4">
    <location>
        <begin position="1"/>
        <end position="10"/>
    </location>
</feature>
<accession>A0A1I1PTS7</accession>
<evidence type="ECO:0000313" key="6">
    <source>
        <dbReference type="EMBL" id="SFD13067.1"/>
    </source>
</evidence>
<dbReference type="Gene3D" id="3.40.50.150">
    <property type="entry name" value="Vaccinia Virus protein VP39"/>
    <property type="match status" value="1"/>
</dbReference>
<evidence type="ECO:0000313" key="7">
    <source>
        <dbReference type="Proteomes" id="UP000199207"/>
    </source>
</evidence>
<dbReference type="SUPFAM" id="SSF53335">
    <property type="entry name" value="S-adenosyl-L-methionine-dependent methyltransferases"/>
    <property type="match status" value="1"/>
</dbReference>
<evidence type="ECO:0000259" key="5">
    <source>
        <dbReference type="Pfam" id="PF01555"/>
    </source>
</evidence>
<dbReference type="InterPro" id="IPR001091">
    <property type="entry name" value="RM_Methyltransferase"/>
</dbReference>
<dbReference type="GO" id="GO:0032259">
    <property type="term" value="P:methylation"/>
    <property type="evidence" value="ECO:0007669"/>
    <property type="project" value="UniProtKB-KW"/>
</dbReference>
<dbReference type="OrthoDB" id="9773060at2"/>
<dbReference type="STRING" id="910347.SAMN05421773_11037"/>
<evidence type="ECO:0000256" key="1">
    <source>
        <dbReference type="ARBA" id="ARBA00022603"/>
    </source>
</evidence>
<feature type="domain" description="DNA methylase N-4/N-6" evidence="5">
    <location>
        <begin position="189"/>
        <end position="259"/>
    </location>
</feature>
<dbReference type="InterPro" id="IPR029063">
    <property type="entry name" value="SAM-dependent_MTases_sf"/>
</dbReference>
<organism evidence="6 7">
    <name type="scientific">Streptomyces aidingensis</name>
    <dbReference type="NCBI Taxonomy" id="910347"/>
    <lineage>
        <taxon>Bacteria</taxon>
        <taxon>Bacillati</taxon>
        <taxon>Actinomycetota</taxon>
        <taxon>Actinomycetes</taxon>
        <taxon>Kitasatosporales</taxon>
        <taxon>Streptomycetaceae</taxon>
        <taxon>Streptomyces</taxon>
    </lineage>
</organism>
<dbReference type="InterPro" id="IPR002941">
    <property type="entry name" value="DNA_methylase_N4/N6"/>
</dbReference>
<sequence>MSAPARDDAQAHGTLDLPLVPPPGGTVLHSSERATVIWGDCRDPAVIAAVPDWYGLLCTDPPYGKAWHNGYHRRVPFEPLAGDDGSVDWPAVLAEWVGPTGTYNQGLASSRHVYVFGYRPEALAEPLRLGRAAAELIWDKCKTGLGSLEQPWGPAHEVLTFGVHTKSRAGRAKGEGTVAARMRKGSVLRVPRKNSTQVNRHPTEKPVALMQELIESSTVRGDLVVDPCAGSGSTGVAAVLAGRRAHLVEIDRRYAELAADRVRAAEAVAAQMDRL</sequence>
<dbReference type="EC" id="2.1.1.-" evidence="3"/>
<dbReference type="EMBL" id="FOLM01000010">
    <property type="protein sequence ID" value="SFD13067.1"/>
    <property type="molecule type" value="Genomic_DNA"/>
</dbReference>
<dbReference type="RefSeq" id="WP_093839884.1">
    <property type="nucleotide sequence ID" value="NZ_FOLM01000010.1"/>
</dbReference>
<dbReference type="Pfam" id="PF01555">
    <property type="entry name" value="N6_N4_Mtase"/>
    <property type="match status" value="1"/>
</dbReference>
<evidence type="ECO:0000256" key="4">
    <source>
        <dbReference type="SAM" id="MobiDB-lite"/>
    </source>
</evidence>
<keyword evidence="1 6" id="KW-0489">Methyltransferase</keyword>
<keyword evidence="7" id="KW-1185">Reference proteome</keyword>
<proteinExistence type="inferred from homology"/>
<comment type="similarity">
    <text evidence="3">Belongs to the N(4)/N(6)-methyltransferase family.</text>
</comment>
<evidence type="ECO:0000256" key="2">
    <source>
        <dbReference type="ARBA" id="ARBA00022679"/>
    </source>
</evidence>
<name>A0A1I1PTS7_9ACTN</name>